<dbReference type="EMBL" id="JAIWYP010000008">
    <property type="protein sequence ID" value="KAH3786019.1"/>
    <property type="molecule type" value="Genomic_DNA"/>
</dbReference>
<accession>A0A9D4IV34</accession>
<sequence length="89" mass="10001">MDRIALLCLLLAFLMSVVSVSEGSMWKCCGNCRRLAQQCIRFGKNSCRCRGKMAIIAKSAYPVHGNGDIFERQKSKLSMSDRVLLDEKL</sequence>
<reference evidence="2" key="2">
    <citation type="submission" date="2020-11" db="EMBL/GenBank/DDBJ databases">
        <authorList>
            <person name="McCartney M.A."/>
            <person name="Auch B."/>
            <person name="Kono T."/>
            <person name="Mallez S."/>
            <person name="Becker A."/>
            <person name="Gohl D.M."/>
            <person name="Silverstein K.A.T."/>
            <person name="Koren S."/>
            <person name="Bechman K.B."/>
            <person name="Herman A."/>
            <person name="Abrahante J.E."/>
            <person name="Garbe J."/>
        </authorList>
    </citation>
    <scope>NUCLEOTIDE SEQUENCE</scope>
    <source>
        <strain evidence="2">Duluth1</strain>
        <tissue evidence="2">Whole animal</tissue>
    </source>
</reference>
<keyword evidence="1" id="KW-0732">Signal</keyword>
<organism evidence="2 3">
    <name type="scientific">Dreissena polymorpha</name>
    <name type="common">Zebra mussel</name>
    <name type="synonym">Mytilus polymorpha</name>
    <dbReference type="NCBI Taxonomy" id="45954"/>
    <lineage>
        <taxon>Eukaryota</taxon>
        <taxon>Metazoa</taxon>
        <taxon>Spiralia</taxon>
        <taxon>Lophotrochozoa</taxon>
        <taxon>Mollusca</taxon>
        <taxon>Bivalvia</taxon>
        <taxon>Autobranchia</taxon>
        <taxon>Heteroconchia</taxon>
        <taxon>Euheterodonta</taxon>
        <taxon>Imparidentia</taxon>
        <taxon>Neoheterodontei</taxon>
        <taxon>Myida</taxon>
        <taxon>Dreissenoidea</taxon>
        <taxon>Dreissenidae</taxon>
        <taxon>Dreissena</taxon>
    </lineage>
</organism>
<reference evidence="2" key="1">
    <citation type="journal article" date="2019" name="bioRxiv">
        <title>The Genome of the Zebra Mussel, Dreissena polymorpha: A Resource for Invasive Species Research.</title>
        <authorList>
            <person name="McCartney M.A."/>
            <person name="Auch B."/>
            <person name="Kono T."/>
            <person name="Mallez S."/>
            <person name="Zhang Y."/>
            <person name="Obille A."/>
            <person name="Becker A."/>
            <person name="Abrahante J.E."/>
            <person name="Garbe J."/>
            <person name="Badalamenti J.P."/>
            <person name="Herman A."/>
            <person name="Mangelson H."/>
            <person name="Liachko I."/>
            <person name="Sullivan S."/>
            <person name="Sone E.D."/>
            <person name="Koren S."/>
            <person name="Silverstein K.A.T."/>
            <person name="Beckman K.B."/>
            <person name="Gohl D.M."/>
        </authorList>
    </citation>
    <scope>NUCLEOTIDE SEQUENCE</scope>
    <source>
        <strain evidence="2">Duluth1</strain>
        <tissue evidence="2">Whole animal</tissue>
    </source>
</reference>
<evidence type="ECO:0000313" key="2">
    <source>
        <dbReference type="EMBL" id="KAH3786019.1"/>
    </source>
</evidence>
<protein>
    <submittedName>
        <fullName evidence="2">Uncharacterized protein</fullName>
    </submittedName>
</protein>
<evidence type="ECO:0000256" key="1">
    <source>
        <dbReference type="SAM" id="SignalP"/>
    </source>
</evidence>
<dbReference type="Proteomes" id="UP000828390">
    <property type="component" value="Unassembled WGS sequence"/>
</dbReference>
<comment type="caution">
    <text evidence="2">The sequence shown here is derived from an EMBL/GenBank/DDBJ whole genome shotgun (WGS) entry which is preliminary data.</text>
</comment>
<evidence type="ECO:0000313" key="3">
    <source>
        <dbReference type="Proteomes" id="UP000828390"/>
    </source>
</evidence>
<feature type="chain" id="PRO_5039367481" evidence="1">
    <location>
        <begin position="24"/>
        <end position="89"/>
    </location>
</feature>
<feature type="signal peptide" evidence="1">
    <location>
        <begin position="1"/>
        <end position="23"/>
    </location>
</feature>
<dbReference type="AlphaFoldDB" id="A0A9D4IV34"/>
<name>A0A9D4IV34_DREPO</name>
<proteinExistence type="predicted"/>
<gene>
    <name evidence="2" type="ORF">DPMN_164118</name>
</gene>
<keyword evidence="3" id="KW-1185">Reference proteome</keyword>